<evidence type="ECO:0000256" key="4">
    <source>
        <dbReference type="PROSITE-ProRule" id="PRU00221"/>
    </source>
</evidence>
<sequence length="332" mass="35876">SRSRNSPREASLDRTGSGKMSRQEFLLLSQEEMTEHKSAVTQCQFNASGSVVASCDVDGVVKVWSPAPQPKLLSSHCHKAAILSLDWVTKNERYLVCGSRSGTAALYDSRDGKTLWEISVEDKAKIVSVACSPTESVFVSACVSTQNQGKLLLHDIKSKKLERTLSLGPGPQSLYATCCAYNHNGQLLVAGCSDGTVRTLDLRHSEVIDSWSGHQGAVVALQLTPDQNHCYSLGQDNKLYRHSFNQTKQPVWETQLPHSTTCFTLDQIGQHVLLCGQHGASINQISLGGVAPVLKLCSTPVVACHWANANQCGTCVTAGPDGKVKIFTLLTP</sequence>
<feature type="non-terminal residue" evidence="7">
    <location>
        <position position="1"/>
    </location>
</feature>
<dbReference type="PROSITE" id="PS50294">
    <property type="entry name" value="WD_REPEATS_REGION"/>
    <property type="match status" value="1"/>
</dbReference>
<comment type="subcellular location">
    <subcellularLocation>
        <location evidence="1">Early endosome membrane</location>
        <topology evidence="1">Peripheral membrane protein</topology>
    </subcellularLocation>
    <subcellularLocation>
        <location evidence="2">Late endosome membrane</location>
    </subcellularLocation>
</comment>
<keyword evidence="4" id="KW-0853">WD repeat</keyword>
<feature type="compositionally biased region" description="Basic and acidic residues" evidence="5">
    <location>
        <begin position="1"/>
        <end position="12"/>
    </location>
</feature>
<dbReference type="Gene3D" id="2.130.10.10">
    <property type="entry name" value="YVTN repeat-like/Quinoprotein amine dehydrogenase"/>
    <property type="match status" value="2"/>
</dbReference>
<evidence type="ECO:0000259" key="6">
    <source>
        <dbReference type="Pfam" id="PF12894"/>
    </source>
</evidence>
<dbReference type="GO" id="GO:0045022">
    <property type="term" value="P:early endosome to late endosome transport"/>
    <property type="evidence" value="ECO:0007669"/>
    <property type="project" value="InterPro"/>
</dbReference>
<evidence type="ECO:0000256" key="3">
    <source>
        <dbReference type="ARBA" id="ARBA00021116"/>
    </source>
</evidence>
<dbReference type="Pfam" id="PF12894">
    <property type="entry name" value="ANAPC4_WD40"/>
    <property type="match status" value="1"/>
</dbReference>
<evidence type="ECO:0000313" key="7">
    <source>
        <dbReference type="EMBL" id="JAT10592.1"/>
    </source>
</evidence>
<dbReference type="InterPro" id="IPR024977">
    <property type="entry name" value="Apc4-like_WD40_dom"/>
</dbReference>
<feature type="repeat" description="WD" evidence="4">
    <location>
        <begin position="33"/>
        <end position="65"/>
    </location>
</feature>
<dbReference type="InterPro" id="IPR039724">
    <property type="entry name" value="WDR91"/>
</dbReference>
<evidence type="ECO:0000256" key="1">
    <source>
        <dbReference type="ARBA" id="ARBA00004220"/>
    </source>
</evidence>
<dbReference type="GO" id="GO:0031901">
    <property type="term" value="C:early endosome membrane"/>
    <property type="evidence" value="ECO:0007669"/>
    <property type="project" value="UniProtKB-SubCell"/>
</dbReference>
<gene>
    <name evidence="7" type="ORF">g.10988</name>
</gene>
<feature type="domain" description="Anaphase-promoting complex subunit 4-like WD40" evidence="6">
    <location>
        <begin position="148"/>
        <end position="222"/>
    </location>
</feature>
<protein>
    <recommendedName>
        <fullName evidence="3">WD repeat-containing protein 91</fullName>
    </recommendedName>
</protein>
<dbReference type="InterPro" id="IPR015943">
    <property type="entry name" value="WD40/YVTN_repeat-like_dom_sf"/>
</dbReference>
<dbReference type="Pfam" id="PF00400">
    <property type="entry name" value="WD40"/>
    <property type="match status" value="2"/>
</dbReference>
<name>A0A1B6KGJ5_9HEMI</name>
<organism evidence="7">
    <name type="scientific">Graphocephala atropunctata</name>
    <dbReference type="NCBI Taxonomy" id="36148"/>
    <lineage>
        <taxon>Eukaryota</taxon>
        <taxon>Metazoa</taxon>
        <taxon>Ecdysozoa</taxon>
        <taxon>Arthropoda</taxon>
        <taxon>Hexapoda</taxon>
        <taxon>Insecta</taxon>
        <taxon>Pterygota</taxon>
        <taxon>Neoptera</taxon>
        <taxon>Paraneoptera</taxon>
        <taxon>Hemiptera</taxon>
        <taxon>Auchenorrhyncha</taxon>
        <taxon>Membracoidea</taxon>
        <taxon>Cicadellidae</taxon>
        <taxon>Cicadellinae</taxon>
        <taxon>Cicadellini</taxon>
        <taxon>Graphocephala</taxon>
    </lineage>
</organism>
<dbReference type="InterPro" id="IPR036322">
    <property type="entry name" value="WD40_repeat_dom_sf"/>
</dbReference>
<evidence type="ECO:0000256" key="2">
    <source>
        <dbReference type="ARBA" id="ARBA00004414"/>
    </source>
</evidence>
<dbReference type="PANTHER" id="PTHR13083:SF3">
    <property type="entry name" value="WD REPEAT-CONTAINING PROTEIN 91"/>
    <property type="match status" value="1"/>
</dbReference>
<dbReference type="AlphaFoldDB" id="A0A1B6KGJ5"/>
<proteinExistence type="predicted"/>
<dbReference type="PROSITE" id="PS50082">
    <property type="entry name" value="WD_REPEATS_2"/>
    <property type="match status" value="1"/>
</dbReference>
<feature type="region of interest" description="Disordered" evidence="5">
    <location>
        <begin position="1"/>
        <end position="20"/>
    </location>
</feature>
<reference evidence="7" key="1">
    <citation type="submission" date="2015-11" db="EMBL/GenBank/DDBJ databases">
        <title>De novo transcriptome assembly of four potential Pierce s Disease insect vectors from Arizona vineyards.</title>
        <authorList>
            <person name="Tassone E.E."/>
        </authorList>
    </citation>
    <scope>NUCLEOTIDE SEQUENCE</scope>
</reference>
<evidence type="ECO:0000256" key="5">
    <source>
        <dbReference type="SAM" id="MobiDB-lite"/>
    </source>
</evidence>
<dbReference type="PANTHER" id="PTHR13083">
    <property type="entry name" value="WD REPEAT-CONTAINING PROTEIN 91"/>
    <property type="match status" value="1"/>
</dbReference>
<dbReference type="GO" id="GO:0051898">
    <property type="term" value="P:negative regulation of phosphatidylinositol 3-kinase/protein kinase B signal transduction"/>
    <property type="evidence" value="ECO:0007669"/>
    <property type="project" value="InterPro"/>
</dbReference>
<dbReference type="InterPro" id="IPR001680">
    <property type="entry name" value="WD40_rpt"/>
</dbReference>
<dbReference type="GO" id="GO:0031902">
    <property type="term" value="C:late endosome membrane"/>
    <property type="evidence" value="ECO:0007669"/>
    <property type="project" value="UniProtKB-SubCell"/>
</dbReference>
<dbReference type="EMBL" id="GEBQ01029385">
    <property type="protein sequence ID" value="JAT10592.1"/>
    <property type="molecule type" value="Transcribed_RNA"/>
</dbReference>
<dbReference type="GO" id="GO:0141039">
    <property type="term" value="F:phosphatidylinositol 3-kinase inhibitor activity"/>
    <property type="evidence" value="ECO:0007669"/>
    <property type="project" value="InterPro"/>
</dbReference>
<dbReference type="SMART" id="SM00320">
    <property type="entry name" value="WD40"/>
    <property type="match status" value="6"/>
</dbReference>
<accession>A0A1B6KGJ5</accession>
<dbReference type="SUPFAM" id="SSF50978">
    <property type="entry name" value="WD40 repeat-like"/>
    <property type="match status" value="1"/>
</dbReference>